<dbReference type="EMBL" id="MK544947">
    <property type="protein sequence ID" value="QIP66206.1"/>
    <property type="molecule type" value="Genomic_DNA"/>
</dbReference>
<dbReference type="NCBIfam" id="TIGR02385">
    <property type="entry name" value="RelE_StbE"/>
    <property type="match status" value="1"/>
</dbReference>
<dbReference type="AlphaFoldDB" id="A0A6G9EKF0"/>
<dbReference type="RefSeq" id="WP_204148581.1">
    <property type="nucleotide sequence ID" value="NZ_JAFEHJ010000005.1"/>
</dbReference>
<dbReference type="Gene3D" id="3.30.2310.20">
    <property type="entry name" value="RelE-like"/>
    <property type="match status" value="1"/>
</dbReference>
<accession>A0A6G9EKF0</accession>
<dbReference type="InterPro" id="IPR004386">
    <property type="entry name" value="Toxin_YafQ-like"/>
</dbReference>
<sequence>MQRQAHVKLASLHDHALKGAHSGERALHIAPDWLLVYKVDAEALILKLLATGTHRDTLNIE</sequence>
<name>A0A6G9EKF0_LACRH</name>
<keyword evidence="1" id="KW-1277">Toxin-antitoxin system</keyword>
<evidence type="ECO:0000256" key="1">
    <source>
        <dbReference type="ARBA" id="ARBA00022649"/>
    </source>
</evidence>
<protein>
    <submittedName>
        <fullName evidence="2">YafQ</fullName>
    </submittedName>
</protein>
<reference evidence="2" key="1">
    <citation type="submission" date="2019-02" db="EMBL/GenBank/DDBJ databases">
        <authorList>
            <person name="Ferrari A."/>
            <person name="Levante A."/>
            <person name="Lazzi C."/>
            <person name="Folli C."/>
        </authorList>
    </citation>
    <scope>NUCLEOTIDE SEQUENCE</scope>
    <source>
        <strain evidence="2">1473</strain>
    </source>
</reference>
<dbReference type="InterPro" id="IPR035093">
    <property type="entry name" value="RelE/ParE_toxin_dom_sf"/>
</dbReference>
<organism evidence="2">
    <name type="scientific">Lacticaseibacillus rhamnosus</name>
    <name type="common">Lactobacillus rhamnosus</name>
    <dbReference type="NCBI Taxonomy" id="47715"/>
    <lineage>
        <taxon>Bacteria</taxon>
        <taxon>Bacillati</taxon>
        <taxon>Bacillota</taxon>
        <taxon>Bacilli</taxon>
        <taxon>Lactobacillales</taxon>
        <taxon>Lactobacillaceae</taxon>
        <taxon>Lacticaseibacillus</taxon>
    </lineage>
</organism>
<proteinExistence type="predicted"/>
<evidence type="ECO:0000313" key="2">
    <source>
        <dbReference type="EMBL" id="QIP66206.1"/>
    </source>
</evidence>
<dbReference type="Pfam" id="PF15738">
    <property type="entry name" value="YafQ_toxin"/>
    <property type="match status" value="1"/>
</dbReference>
<dbReference type="InterPro" id="IPR007712">
    <property type="entry name" value="RelE/ParE_toxin"/>
</dbReference>
<dbReference type="SUPFAM" id="SSF143011">
    <property type="entry name" value="RelE-like"/>
    <property type="match status" value="1"/>
</dbReference>